<evidence type="ECO:0000313" key="1">
    <source>
        <dbReference type="EMBL" id="GIY43990.1"/>
    </source>
</evidence>
<keyword evidence="2" id="KW-1185">Reference proteome</keyword>
<dbReference type="Proteomes" id="UP001054945">
    <property type="component" value="Unassembled WGS sequence"/>
</dbReference>
<sequence>MKLQSLCSYIFNPRSFPTFKNIRKYQHIIRYFTDLLKLKYFVTFIEKSSACPSCCRLFDGDRQQPLPLLMMRSRCSPMPYPLLTPRAIMRQGRGIVLNWRLRNAQPPKCYISNGSEN</sequence>
<evidence type="ECO:0000313" key="2">
    <source>
        <dbReference type="Proteomes" id="UP001054945"/>
    </source>
</evidence>
<name>A0AAV4TD02_CAEEX</name>
<comment type="caution">
    <text evidence="1">The sequence shown here is derived from an EMBL/GenBank/DDBJ whole genome shotgun (WGS) entry which is preliminary data.</text>
</comment>
<accession>A0AAV4TD02</accession>
<dbReference type="AlphaFoldDB" id="A0AAV4TD02"/>
<proteinExistence type="predicted"/>
<organism evidence="1 2">
    <name type="scientific">Caerostris extrusa</name>
    <name type="common">Bark spider</name>
    <name type="synonym">Caerostris bankana</name>
    <dbReference type="NCBI Taxonomy" id="172846"/>
    <lineage>
        <taxon>Eukaryota</taxon>
        <taxon>Metazoa</taxon>
        <taxon>Ecdysozoa</taxon>
        <taxon>Arthropoda</taxon>
        <taxon>Chelicerata</taxon>
        <taxon>Arachnida</taxon>
        <taxon>Araneae</taxon>
        <taxon>Araneomorphae</taxon>
        <taxon>Entelegynae</taxon>
        <taxon>Araneoidea</taxon>
        <taxon>Araneidae</taxon>
        <taxon>Caerostris</taxon>
    </lineage>
</organism>
<dbReference type="EMBL" id="BPLR01011069">
    <property type="protein sequence ID" value="GIY43990.1"/>
    <property type="molecule type" value="Genomic_DNA"/>
</dbReference>
<reference evidence="1 2" key="1">
    <citation type="submission" date="2021-06" db="EMBL/GenBank/DDBJ databases">
        <title>Caerostris extrusa draft genome.</title>
        <authorList>
            <person name="Kono N."/>
            <person name="Arakawa K."/>
        </authorList>
    </citation>
    <scope>NUCLEOTIDE SEQUENCE [LARGE SCALE GENOMIC DNA]</scope>
</reference>
<protein>
    <submittedName>
        <fullName evidence="1">Uncharacterized protein</fullName>
    </submittedName>
</protein>
<gene>
    <name evidence="1" type="ORF">CEXT_340661</name>
</gene>